<evidence type="ECO:0000256" key="7">
    <source>
        <dbReference type="ARBA" id="ARBA00023136"/>
    </source>
</evidence>
<feature type="transmembrane region" description="Helical" evidence="9">
    <location>
        <begin position="496"/>
        <end position="517"/>
    </location>
</feature>
<comment type="similarity">
    <text evidence="3">Belongs to the glycosyltransferase group 1 family. Glycosyltransferase 4 subfamily.</text>
</comment>
<keyword evidence="11" id="KW-1185">Reference proteome</keyword>
<keyword evidence="4" id="KW-0150">Chloroplast</keyword>
<dbReference type="InterPro" id="IPR044525">
    <property type="entry name" value="DGDG1/2"/>
</dbReference>
<feature type="transmembrane region" description="Helical" evidence="9">
    <location>
        <begin position="627"/>
        <end position="646"/>
    </location>
</feature>
<comment type="caution">
    <text evidence="10">The sequence shown here is derived from an EMBL/GenBank/DDBJ whole genome shotgun (WGS) entry which is preliminary data.</text>
</comment>
<protein>
    <submittedName>
        <fullName evidence="10">Uncharacterized protein</fullName>
    </submittedName>
</protein>
<keyword evidence="5" id="KW-0934">Plastid</keyword>
<evidence type="ECO:0000313" key="10">
    <source>
        <dbReference type="EMBL" id="CAK9021938.1"/>
    </source>
</evidence>
<keyword evidence="9" id="KW-0812">Transmembrane</keyword>
<keyword evidence="9" id="KW-1133">Transmembrane helix</keyword>
<evidence type="ECO:0000256" key="3">
    <source>
        <dbReference type="ARBA" id="ARBA00009481"/>
    </source>
</evidence>
<feature type="transmembrane region" description="Helical" evidence="9">
    <location>
        <begin position="421"/>
        <end position="441"/>
    </location>
</feature>
<evidence type="ECO:0000256" key="6">
    <source>
        <dbReference type="ARBA" id="ARBA00022679"/>
    </source>
</evidence>
<reference evidence="10 11" key="1">
    <citation type="submission" date="2024-02" db="EMBL/GenBank/DDBJ databases">
        <authorList>
            <person name="Chen Y."/>
            <person name="Shah S."/>
            <person name="Dougan E. K."/>
            <person name="Thang M."/>
            <person name="Chan C."/>
        </authorList>
    </citation>
    <scope>NUCLEOTIDE SEQUENCE [LARGE SCALE GENOMIC DNA]</scope>
</reference>
<evidence type="ECO:0000313" key="11">
    <source>
        <dbReference type="Proteomes" id="UP001642484"/>
    </source>
</evidence>
<evidence type="ECO:0000256" key="1">
    <source>
        <dbReference type="ARBA" id="ARBA00004229"/>
    </source>
</evidence>
<feature type="transmembrane region" description="Helical" evidence="9">
    <location>
        <begin position="462"/>
        <end position="490"/>
    </location>
</feature>
<keyword evidence="6" id="KW-0808">Transferase</keyword>
<feature type="region of interest" description="Disordered" evidence="8">
    <location>
        <begin position="750"/>
        <end position="794"/>
    </location>
</feature>
<dbReference type="Proteomes" id="UP001642484">
    <property type="component" value="Unassembled WGS sequence"/>
</dbReference>
<evidence type="ECO:0000256" key="2">
    <source>
        <dbReference type="ARBA" id="ARBA00004370"/>
    </source>
</evidence>
<name>A0ABP0K5H7_9DINO</name>
<evidence type="ECO:0000256" key="9">
    <source>
        <dbReference type="SAM" id="Phobius"/>
    </source>
</evidence>
<keyword evidence="7 9" id="KW-0472">Membrane</keyword>
<proteinExistence type="inferred from homology"/>
<dbReference type="EMBL" id="CAXAMN010007557">
    <property type="protein sequence ID" value="CAK9021938.1"/>
    <property type="molecule type" value="Genomic_DNA"/>
</dbReference>
<dbReference type="PANTHER" id="PTHR46132:SF1">
    <property type="entry name" value="DIGALACTOSYLDIACYLGLYCEROL SYNTHASE 2, CHLOROPLASTIC"/>
    <property type="match status" value="1"/>
</dbReference>
<accession>A0ABP0K5H7</accession>
<dbReference type="PANTHER" id="PTHR46132">
    <property type="entry name" value="DIGALACTOSYLDIACYLGLYCEROL SYNTHASE 2, CHLOROPLASTIC"/>
    <property type="match status" value="1"/>
</dbReference>
<gene>
    <name evidence="10" type="ORF">CCMP2556_LOCUS14631</name>
</gene>
<evidence type="ECO:0000256" key="8">
    <source>
        <dbReference type="SAM" id="MobiDB-lite"/>
    </source>
</evidence>
<sequence>MNNLSVPTVASTNFGTVTRATPTRSGASSGGCGADCEAGELGDRWIGMWLGPGARCDTGIGALKAQEETEDQNPITSAIAFISGVIGSLLSSPKTEEGEASIVQQLGRTPLEAQKGLPIYSLGPFPRCTEASDLRSKPRKITVITTAALPWTTGPAINPLLRSLALARRGHEVILVMPWLEPLQQALPTCQRTVLGEAEEVLAQRRWAAGGRLVHFLVPDEQVRREEGMEEVVFAWQPPCDLKPSSFGRNLGPSFRTYWTTSGPDCVEVAPNQTLYIYGEDTRLVQLVENGRILAEMSGHVIWKPDMTTATSMDVQVEDPELRASGTFSWRYVLSSMALLFLWHVLRWGISIHLEQAAALPGHLGPPWWRGVLVAFNGAVFCVWGLFHTWAASLSGEVGSTGLQKLVPICMAIPPMLPMGTWVQLADFPLSLFGLSILFLFGPTLQYYQTQQQHPARRLLPCLVWTIAQLAGTVGISAILAVIVVAYRLLLVSQPVLASFFLPVCTAVVETGGVMYTKILYAKLVVQKRPMVPGDISWVAMPYMMCSAHAFSEAARLAAVFSGAVSTGDYGWVASLAVTLSLNILVRSGWMRYGCYVLVRKIGGSKRAMWMLAPTAWNKLHDEMKIYAGYFRFIVVLALVAARAVLFQEISLSSSRAAAFNMSAALALIAMLLVEYLEDHIVLRELLPTSPVISEFVEHEVQKASRNSQGCLLSLDLRVTEPGSACSNGKTPVPCSTLLPVPGEHLEKAEGFHRASSPASTGRNSELCGPSRSPKRATGGSHQRAESVGSEEDKQRMFSVILPLQCEHAENAEDDECSILAEPAASARSNNSDGREHSQFLHTATVLGLRMESVGSEGGETPKFSAILPLPGEHLEQAEEAEEGELVVAESPVLPRSSREGFIQLNLHPTAQSCDDRPIGSISAPRRVQTLPARVAAPLPEPKLLDFATPMTSQASMGQRRSSLPSRLRRWFGQERQVVPCLLLHGLREMPWFCQLSAIAITCEVALGFLNTTLGPGYIRGVTEACEDFDALVIVWWPTPLLC</sequence>
<evidence type="ECO:0000256" key="5">
    <source>
        <dbReference type="ARBA" id="ARBA00022640"/>
    </source>
</evidence>
<evidence type="ECO:0000256" key="4">
    <source>
        <dbReference type="ARBA" id="ARBA00022528"/>
    </source>
</evidence>
<organism evidence="10 11">
    <name type="scientific">Durusdinium trenchii</name>
    <dbReference type="NCBI Taxonomy" id="1381693"/>
    <lineage>
        <taxon>Eukaryota</taxon>
        <taxon>Sar</taxon>
        <taxon>Alveolata</taxon>
        <taxon>Dinophyceae</taxon>
        <taxon>Suessiales</taxon>
        <taxon>Symbiodiniaceae</taxon>
        <taxon>Durusdinium</taxon>
    </lineage>
</organism>
<comment type="subcellular location">
    <subcellularLocation>
        <location evidence="2">Membrane</location>
    </subcellularLocation>
    <subcellularLocation>
        <location evidence="1">Plastid</location>
        <location evidence="1">Chloroplast</location>
    </subcellularLocation>
</comment>